<keyword evidence="8" id="KW-1185">Reference proteome</keyword>
<evidence type="ECO:0000256" key="4">
    <source>
        <dbReference type="ARBA" id="ARBA00023004"/>
    </source>
</evidence>
<evidence type="ECO:0000313" key="7">
    <source>
        <dbReference type="EMBL" id="CAG2158915.1"/>
    </source>
</evidence>
<evidence type="ECO:0000313" key="8">
    <source>
        <dbReference type="Proteomes" id="UP000672657"/>
    </source>
</evidence>
<reference evidence="7 8" key="1">
    <citation type="submission" date="2021-03" db="EMBL/GenBank/DDBJ databases">
        <authorList>
            <person name="Peeters C."/>
        </authorList>
    </citation>
    <scope>NUCLEOTIDE SEQUENCE [LARGE SCALE GENOMIC DNA]</scope>
    <source>
        <strain evidence="7 8">LMG 26411</strain>
    </source>
</reference>
<evidence type="ECO:0000256" key="2">
    <source>
        <dbReference type="ARBA" id="ARBA00022723"/>
    </source>
</evidence>
<dbReference type="SUPFAM" id="SSF50022">
    <property type="entry name" value="ISP domain"/>
    <property type="match status" value="1"/>
</dbReference>
<proteinExistence type="predicted"/>
<dbReference type="SUPFAM" id="SSF55961">
    <property type="entry name" value="Bet v1-like"/>
    <property type="match status" value="1"/>
</dbReference>
<dbReference type="InterPro" id="IPR017941">
    <property type="entry name" value="Rieske_2Fe-2S"/>
</dbReference>
<accession>A0ABM8TRR2</accession>
<evidence type="ECO:0000256" key="3">
    <source>
        <dbReference type="ARBA" id="ARBA00023002"/>
    </source>
</evidence>
<dbReference type="InterPro" id="IPR050584">
    <property type="entry name" value="Cholesterol_7-desaturase"/>
</dbReference>
<dbReference type="Gene3D" id="2.102.10.10">
    <property type="entry name" value="Rieske [2Fe-2S] iron-sulphur domain"/>
    <property type="match status" value="1"/>
</dbReference>
<dbReference type="InterPro" id="IPR036922">
    <property type="entry name" value="Rieske_2Fe-2S_sf"/>
</dbReference>
<dbReference type="Gene3D" id="3.90.380.10">
    <property type="entry name" value="Naphthalene 1,2-dioxygenase Alpha Subunit, Chain A, domain 1"/>
    <property type="match status" value="1"/>
</dbReference>
<keyword evidence="1" id="KW-0001">2Fe-2S</keyword>
<protein>
    <submittedName>
        <fullName evidence="7">5,5'-dehydrodivanillate O-demethylase oxygenase subunit</fullName>
        <ecNumber evidence="7">1.14.13.-</ecNumber>
    </submittedName>
</protein>
<evidence type="ECO:0000256" key="5">
    <source>
        <dbReference type="ARBA" id="ARBA00023014"/>
    </source>
</evidence>
<gene>
    <name evidence="7" type="primary">ligXa</name>
    <name evidence="7" type="ORF">LMG26411_06295</name>
</gene>
<keyword evidence="2" id="KW-0479">Metal-binding</keyword>
<dbReference type="Pfam" id="PF00355">
    <property type="entry name" value="Rieske"/>
    <property type="match status" value="1"/>
</dbReference>
<organism evidence="7 8">
    <name type="scientific">Cupriavidus numazuensis</name>
    <dbReference type="NCBI Taxonomy" id="221992"/>
    <lineage>
        <taxon>Bacteria</taxon>
        <taxon>Pseudomonadati</taxon>
        <taxon>Pseudomonadota</taxon>
        <taxon>Betaproteobacteria</taxon>
        <taxon>Burkholderiales</taxon>
        <taxon>Burkholderiaceae</taxon>
        <taxon>Cupriavidus</taxon>
    </lineage>
</organism>
<dbReference type="PANTHER" id="PTHR21266:SF59">
    <property type="entry name" value="BLR4922 PROTEIN"/>
    <property type="match status" value="1"/>
</dbReference>
<dbReference type="Proteomes" id="UP000672657">
    <property type="component" value="Unassembled WGS sequence"/>
</dbReference>
<name>A0ABM8TRR2_9BURK</name>
<keyword evidence="5" id="KW-0411">Iron-sulfur</keyword>
<dbReference type="PROSITE" id="PS51296">
    <property type="entry name" value="RIESKE"/>
    <property type="match status" value="1"/>
</dbReference>
<dbReference type="GO" id="GO:0016491">
    <property type="term" value="F:oxidoreductase activity"/>
    <property type="evidence" value="ECO:0007669"/>
    <property type="project" value="UniProtKB-KW"/>
</dbReference>
<keyword evidence="4" id="KW-0408">Iron</keyword>
<dbReference type="EC" id="1.14.13.-" evidence="7"/>
<evidence type="ECO:0000256" key="1">
    <source>
        <dbReference type="ARBA" id="ARBA00022714"/>
    </source>
</evidence>
<sequence length="388" mass="43782">MNRETKLTQLAQTGAGTPMGRLLRRFWHPVALSRDVARGSAKAVRLLSEDLTLYRGESGDPHLVAGRCAHRLTMLHTGWIEGEEIRCMYHGWKFDGGGRCVERPAERHGREANIRIDAYPVREYSGVIFAYLGEGEAPEFDLPRKAVFETPGMMLFQRKEIWPCNWVQHVENSLDAVHVSFAHQMGKVGVFGEVITTDVPELSYRETEAGICQTAVRANSQVRVSDWTFPYCNHVTMPGVNPGDPWTEVSHWMVPIDDSHTMRLALFAAPCTVPEIDHKLTGYFRECENYNAADYHDDLFAGHYPTDPLVRLTSAQDYVALIGQGVIADRINECLGASDVGVAMLRRILLREMDAIEADSPAKAWRRLDRPSVLFKQRNEESDKKVTL</sequence>
<evidence type="ECO:0000259" key="6">
    <source>
        <dbReference type="PROSITE" id="PS51296"/>
    </source>
</evidence>
<keyword evidence="3 7" id="KW-0560">Oxidoreductase</keyword>
<feature type="domain" description="Rieske" evidence="6">
    <location>
        <begin position="27"/>
        <end position="130"/>
    </location>
</feature>
<dbReference type="PANTHER" id="PTHR21266">
    <property type="entry name" value="IRON-SULFUR DOMAIN CONTAINING PROTEIN"/>
    <property type="match status" value="1"/>
</dbReference>
<dbReference type="EMBL" id="CAJPVI010000051">
    <property type="protein sequence ID" value="CAG2158915.1"/>
    <property type="molecule type" value="Genomic_DNA"/>
</dbReference>
<dbReference type="RefSeq" id="WP_244874119.1">
    <property type="nucleotide sequence ID" value="NZ_CAJPVI010000051.1"/>
</dbReference>
<comment type="caution">
    <text evidence="7">The sequence shown here is derived from an EMBL/GenBank/DDBJ whole genome shotgun (WGS) entry which is preliminary data.</text>
</comment>